<name>D8J146_HERSS</name>
<dbReference type="EMBL" id="CP002039">
    <property type="protein sequence ID" value="ADJ64615.1"/>
    <property type="molecule type" value="Genomic_DNA"/>
</dbReference>
<dbReference type="eggNOG" id="COG2197">
    <property type="taxonomic scope" value="Bacteria"/>
</dbReference>
<dbReference type="SUPFAM" id="SSF52172">
    <property type="entry name" value="CheY-like"/>
    <property type="match status" value="1"/>
</dbReference>
<evidence type="ECO:0000256" key="1">
    <source>
        <dbReference type="ARBA" id="ARBA00022553"/>
    </source>
</evidence>
<proteinExistence type="predicted"/>
<dbReference type="CDD" id="cd06170">
    <property type="entry name" value="LuxR_C_like"/>
    <property type="match status" value="1"/>
</dbReference>
<dbReference type="SMART" id="SM00421">
    <property type="entry name" value="HTH_LUXR"/>
    <property type="match status" value="1"/>
</dbReference>
<accession>D8J146</accession>
<dbReference type="PANTHER" id="PTHR43214">
    <property type="entry name" value="TWO-COMPONENT RESPONSE REGULATOR"/>
    <property type="match status" value="1"/>
</dbReference>
<gene>
    <name evidence="7" type="ordered locus">Hsero_3131</name>
</gene>
<dbReference type="Pfam" id="PF00196">
    <property type="entry name" value="GerE"/>
    <property type="match status" value="1"/>
</dbReference>
<dbReference type="Gene3D" id="1.10.10.10">
    <property type="entry name" value="Winged helix-like DNA-binding domain superfamily/Winged helix DNA-binding domain"/>
    <property type="match status" value="1"/>
</dbReference>
<feature type="region of interest" description="Disordered" evidence="4">
    <location>
        <begin position="1"/>
        <end position="35"/>
    </location>
</feature>
<dbReference type="InterPro" id="IPR000792">
    <property type="entry name" value="Tscrpt_reg_LuxR_C"/>
</dbReference>
<dbReference type="InterPro" id="IPR058245">
    <property type="entry name" value="NreC/VraR/RcsB-like_REC"/>
</dbReference>
<dbReference type="InterPro" id="IPR011006">
    <property type="entry name" value="CheY-like_superfamily"/>
</dbReference>
<evidence type="ECO:0000313" key="8">
    <source>
        <dbReference type="Proteomes" id="UP000000329"/>
    </source>
</evidence>
<feature type="domain" description="Response regulatory" evidence="6">
    <location>
        <begin position="48"/>
        <end position="166"/>
    </location>
</feature>
<dbReference type="Pfam" id="PF00072">
    <property type="entry name" value="Response_reg"/>
    <property type="match status" value="1"/>
</dbReference>
<evidence type="ECO:0000256" key="4">
    <source>
        <dbReference type="SAM" id="MobiDB-lite"/>
    </source>
</evidence>
<protein>
    <submittedName>
        <fullName evidence="7">Two component LuxR family transcription regulator protein</fullName>
    </submittedName>
</protein>
<dbReference type="PROSITE" id="PS50043">
    <property type="entry name" value="HTH_LUXR_2"/>
    <property type="match status" value="1"/>
</dbReference>
<dbReference type="GO" id="GO:0006355">
    <property type="term" value="P:regulation of DNA-templated transcription"/>
    <property type="evidence" value="ECO:0007669"/>
    <property type="project" value="InterPro"/>
</dbReference>
<dbReference type="SUPFAM" id="SSF46894">
    <property type="entry name" value="C-terminal effector domain of the bipartite response regulators"/>
    <property type="match status" value="1"/>
</dbReference>
<evidence type="ECO:0000259" key="5">
    <source>
        <dbReference type="PROSITE" id="PS50043"/>
    </source>
</evidence>
<keyword evidence="8" id="KW-1185">Reference proteome</keyword>
<dbReference type="PROSITE" id="PS00622">
    <property type="entry name" value="HTH_LUXR_1"/>
    <property type="match status" value="1"/>
</dbReference>
<organism evidence="7 8">
    <name type="scientific">Herbaspirillum seropedicae (strain SmR1)</name>
    <dbReference type="NCBI Taxonomy" id="757424"/>
    <lineage>
        <taxon>Bacteria</taxon>
        <taxon>Pseudomonadati</taxon>
        <taxon>Pseudomonadota</taxon>
        <taxon>Betaproteobacteria</taxon>
        <taxon>Burkholderiales</taxon>
        <taxon>Oxalobacteraceae</taxon>
        <taxon>Herbaspirillum</taxon>
    </lineage>
</organism>
<feature type="region of interest" description="Disordered" evidence="4">
    <location>
        <begin position="185"/>
        <end position="224"/>
    </location>
</feature>
<dbReference type="PANTHER" id="PTHR43214:SF17">
    <property type="entry name" value="TRANSCRIPTIONAL REGULATORY PROTEIN RCSB"/>
    <property type="match status" value="1"/>
</dbReference>
<dbReference type="PROSITE" id="PS50110">
    <property type="entry name" value="RESPONSE_REGULATORY"/>
    <property type="match status" value="1"/>
</dbReference>
<dbReference type="SMART" id="SM00448">
    <property type="entry name" value="REC"/>
    <property type="match status" value="1"/>
</dbReference>
<keyword evidence="1 3" id="KW-0597">Phosphoprotein</keyword>
<feature type="compositionally biased region" description="Pro residues" evidence="4">
    <location>
        <begin position="190"/>
        <end position="201"/>
    </location>
</feature>
<dbReference type="GO" id="GO:0003677">
    <property type="term" value="F:DNA binding"/>
    <property type="evidence" value="ECO:0007669"/>
    <property type="project" value="UniProtKB-KW"/>
</dbReference>
<evidence type="ECO:0000256" key="2">
    <source>
        <dbReference type="ARBA" id="ARBA00023125"/>
    </source>
</evidence>
<dbReference type="InterPro" id="IPR039420">
    <property type="entry name" value="WalR-like"/>
</dbReference>
<dbReference type="Proteomes" id="UP000000329">
    <property type="component" value="Chromosome"/>
</dbReference>
<dbReference type="GO" id="GO:0000160">
    <property type="term" value="P:phosphorelay signal transduction system"/>
    <property type="evidence" value="ECO:0007669"/>
    <property type="project" value="InterPro"/>
</dbReference>
<feature type="domain" description="HTH luxR-type" evidence="5">
    <location>
        <begin position="215"/>
        <end position="280"/>
    </location>
</feature>
<evidence type="ECO:0000256" key="3">
    <source>
        <dbReference type="PROSITE-ProRule" id="PRU00169"/>
    </source>
</evidence>
<keyword evidence="2" id="KW-0238">DNA-binding</keyword>
<dbReference type="InterPro" id="IPR001789">
    <property type="entry name" value="Sig_transdc_resp-reg_receiver"/>
</dbReference>
<evidence type="ECO:0000313" key="7">
    <source>
        <dbReference type="EMBL" id="ADJ64615.1"/>
    </source>
</evidence>
<dbReference type="HOGENOM" id="CLU_000445_90_1_4"/>
<dbReference type="KEGG" id="hse:Hsero_3131"/>
<dbReference type="InterPro" id="IPR036388">
    <property type="entry name" value="WH-like_DNA-bd_sf"/>
</dbReference>
<dbReference type="InterPro" id="IPR016032">
    <property type="entry name" value="Sig_transdc_resp-reg_C-effctor"/>
</dbReference>
<dbReference type="PRINTS" id="PR00038">
    <property type="entry name" value="HTHLUXR"/>
</dbReference>
<feature type="compositionally biased region" description="Low complexity" evidence="4">
    <location>
        <begin position="209"/>
        <end position="223"/>
    </location>
</feature>
<feature type="modified residue" description="4-aspartylphosphate" evidence="3">
    <location>
        <position position="99"/>
    </location>
</feature>
<dbReference type="Gene3D" id="3.40.50.2300">
    <property type="match status" value="1"/>
</dbReference>
<dbReference type="STRING" id="757424.Hsero_3131"/>
<evidence type="ECO:0000259" key="6">
    <source>
        <dbReference type="PROSITE" id="PS50110"/>
    </source>
</evidence>
<dbReference type="CDD" id="cd17535">
    <property type="entry name" value="REC_NarL-like"/>
    <property type="match status" value="1"/>
</dbReference>
<sequence>MREKRMLQDNNACVASPGMRPASRQHDRKRGRDSSMSSTIWTLASRMRIALLDDHAVVRYGLAARLAEEPDLEVVGSFATSKELMTALRASPADLLLIDYSLGSNDIDGLNLIRALRVRFPRSKILVTSAHNNPATVALAMKAGARGFVGKSQELGELVQAIRTVSVGREYLNAAMARELTAMLASDSPTPAPEGGPPQVRPPRRKRNSPPSSDSLSEMPSLSPREREVLRCCLDGLSVTAIADKFARSVKTISGQKQSAFRKLGVRSDNELFKIEYQIKDL</sequence>
<reference evidence="7 8" key="1">
    <citation type="submission" date="2010-04" db="EMBL/GenBank/DDBJ databases">
        <title>The genome of Herbaspirillum seropedicae SmR1, an endophytic, nitrogen-fixing, plant-growth promoting beta-Proteobacteria.</title>
        <authorList>
            <person name="Pedrosa F.O."/>
            <person name="Monteiro R.A."/>
            <person name="Wassem R."/>
            <person name="Cruz L.M."/>
            <person name="Ayub R.A."/>
            <person name="Colauto N.B."/>
            <person name="Fernandez M.A."/>
            <person name="Fungaro M.H.P."/>
            <person name="Grisard E.C."/>
            <person name="Hungria M."/>
            <person name="Madeira H.M.F."/>
            <person name="Nodari R.O."/>
            <person name="Osaku C.A."/>
            <person name="Petzl-Erler M.L."/>
            <person name="Terenzi H."/>
            <person name="Vieira L.G.E."/>
            <person name="Almeida M.I.M."/>
            <person name="Alves L.R."/>
            <person name="Arantes O.M.N."/>
            <person name="Balsanelli E."/>
            <person name="Barcellos F.G."/>
            <person name="Baura V.A."/>
            <person name="Binde D.R."/>
            <person name="Campo R.J."/>
            <person name="Chubatsu L.S."/>
            <person name="Chueire L.M.O."/>
            <person name="Ciferri R.R."/>
            <person name="Correa L.C."/>
            <person name="da Conceicao Silva J.L."/>
            <person name="Dabul A.N.G."/>
            <person name="Dambros B.P."/>
            <person name="Faoro H."/>
            <person name="Favetti A."/>
            <person name="Friedermann G."/>
            <person name="Furlaneto M.C."/>
            <person name="Gasques L.S."/>
            <person name="Gimenes C.C.T."/>
            <person name="Gioppo N.M.R."/>
            <person name="Glienke-Blanco C."/>
            <person name="Godoy L.P."/>
            <person name="Guerra M.P."/>
            <person name="Karp S."/>
            <person name="Kava-Cordeiro V."/>
            <person name="Margarido V.P."/>
            <person name="Mathioni S.M."/>
            <person name="Menck-Soares M.A."/>
            <person name="Murace N.K."/>
            <person name="Nicolas M.F."/>
            <person name="Oliveira C.E.C."/>
            <person name="Pagnan N.A.B."/>
            <person name="Pamphile J.A."/>
            <person name="Patussi E.V."/>
            <person name="Pereira L.F.P."/>
            <person name="Pereira-Ferrari L."/>
            <person name="Pinto F.G.S."/>
            <person name="Precoma C."/>
            <person name="Prioli A.J."/>
            <person name="Prioli S.M.A.P."/>
            <person name="Raittz R.T."/>
            <person name="Ramos H.J.O."/>
            <person name="Ribeiro E.M.S.F."/>
            <person name="Rigo L.U."/>
            <person name="Rocha C.L.M.S.C."/>
            <person name="Rocha S.N."/>
            <person name="Santos K."/>
            <person name="Satori D."/>
            <person name="Silva A.G."/>
            <person name="Simao R.C.G."/>
            <person name="Soares M.A.M."/>
            <person name="Souza E.M."/>
            <person name="Steffens M.B.R."/>
            <person name="Steindel M."/>
            <person name="Tadra-Sfeir M.Z."/>
            <person name="Takahashi E.K."/>
            <person name="Torres R.A."/>
            <person name="Valle J.S."/>
            <person name="Vernal J.I."/>
            <person name="Vilas-Boas L.A."/>
            <person name="Watanabe M.A.E."/>
            <person name="Weiss V.A."/>
            <person name="Yates M.A."/>
            <person name="Souza E.M."/>
        </authorList>
    </citation>
    <scope>NUCLEOTIDE SEQUENCE [LARGE SCALE GENOMIC DNA]</scope>
    <source>
        <strain evidence="7 8">SmR1</strain>
    </source>
</reference>
<dbReference type="AlphaFoldDB" id="D8J146"/>